<dbReference type="EMBL" id="CAFBSG010000005">
    <property type="protein sequence ID" value="CAB5239757.1"/>
    <property type="molecule type" value="Genomic_DNA"/>
</dbReference>
<dbReference type="InterPro" id="IPR029033">
    <property type="entry name" value="His_PPase_superfam"/>
</dbReference>
<evidence type="ECO:0000313" key="1">
    <source>
        <dbReference type="EMBL" id="CAB5239757.1"/>
    </source>
</evidence>
<protein>
    <submittedName>
        <fullName evidence="1">Unannotated protein</fullName>
    </submittedName>
</protein>
<dbReference type="CDD" id="cd07067">
    <property type="entry name" value="HP_PGM_like"/>
    <property type="match status" value="1"/>
</dbReference>
<reference evidence="1" key="1">
    <citation type="submission" date="2020-05" db="EMBL/GenBank/DDBJ databases">
        <authorList>
            <person name="Chiriac C."/>
            <person name="Salcher M."/>
            <person name="Ghai R."/>
            <person name="Kavagutti S V."/>
        </authorList>
    </citation>
    <scope>NUCLEOTIDE SEQUENCE</scope>
</reference>
<dbReference type="InterPro" id="IPR022492">
    <property type="entry name" value="Phosphomutase_MSMEG4193_put"/>
</dbReference>
<dbReference type="InterPro" id="IPR013078">
    <property type="entry name" value="His_Pase_superF_clade-1"/>
</dbReference>
<dbReference type="GO" id="GO:0016791">
    <property type="term" value="F:phosphatase activity"/>
    <property type="evidence" value="ECO:0007669"/>
    <property type="project" value="TreeGrafter"/>
</dbReference>
<dbReference type="Gene3D" id="3.40.50.1240">
    <property type="entry name" value="Phosphoglycerate mutase-like"/>
    <property type="match status" value="1"/>
</dbReference>
<sequence length="222" mass="24302">MSLVALIRHAHSEANKNGILAGRTPGVGLSSDGMSQSHGLVTRLGVFDVKEIRTSPIERCVQTITPWKDSFPRRIRFVEDSDLQEVDYGKWTGRKISALSRLKAWETVQKKPSEMVFPDGEGLLAMQARAMKAIHRGLKSKGTGVLVVVSHGDVIKAILSSALGQPFDEFQRIVIDPASVTVIDFGGNKPRVLHMNDSQSHFEKTLTRSHSHRLLVGGGSGK</sequence>
<organism evidence="1">
    <name type="scientific">freshwater metagenome</name>
    <dbReference type="NCBI Taxonomy" id="449393"/>
    <lineage>
        <taxon>unclassified sequences</taxon>
        <taxon>metagenomes</taxon>
        <taxon>ecological metagenomes</taxon>
    </lineage>
</organism>
<gene>
    <name evidence="1" type="ORF">UFOPK3554_00459</name>
</gene>
<dbReference type="GO" id="GO:0005737">
    <property type="term" value="C:cytoplasm"/>
    <property type="evidence" value="ECO:0007669"/>
    <property type="project" value="TreeGrafter"/>
</dbReference>
<dbReference type="SMART" id="SM00855">
    <property type="entry name" value="PGAM"/>
    <property type="match status" value="1"/>
</dbReference>
<proteinExistence type="predicted"/>
<dbReference type="Pfam" id="PF00300">
    <property type="entry name" value="His_Phos_1"/>
    <property type="match status" value="1"/>
</dbReference>
<dbReference type="InterPro" id="IPR050275">
    <property type="entry name" value="PGM_Phosphatase"/>
</dbReference>
<dbReference type="SUPFAM" id="SSF53254">
    <property type="entry name" value="Phosphoglycerate mutase-like"/>
    <property type="match status" value="1"/>
</dbReference>
<dbReference type="PANTHER" id="PTHR48100">
    <property type="entry name" value="BROAD-SPECIFICITY PHOSPHATASE YOR283W-RELATED"/>
    <property type="match status" value="1"/>
</dbReference>
<dbReference type="PANTHER" id="PTHR48100:SF2">
    <property type="entry name" value="CONSERVED PROTEIN"/>
    <property type="match status" value="1"/>
</dbReference>
<name>A0A6J7XVD8_9ZZZZ</name>
<dbReference type="NCBIfam" id="TIGR03848">
    <property type="entry name" value="MSMEG_4193"/>
    <property type="match status" value="1"/>
</dbReference>
<accession>A0A6J7XVD8</accession>
<dbReference type="AlphaFoldDB" id="A0A6J7XVD8"/>